<dbReference type="Pfam" id="PF00571">
    <property type="entry name" value="CBS"/>
    <property type="match status" value="2"/>
</dbReference>
<organism evidence="14 15">
    <name type="scientific">Columbia Basin potato purple top phytoplasma</name>
    <dbReference type="NCBI Taxonomy" id="307134"/>
    <lineage>
        <taxon>Bacteria</taxon>
        <taxon>Bacillati</taxon>
        <taxon>Mycoplasmatota</taxon>
        <taxon>Mollicutes</taxon>
        <taxon>Acholeplasmatales</taxon>
        <taxon>Acholeplasmataceae</taxon>
        <taxon>Candidatus Phytoplasma</taxon>
        <taxon>16SrVI (Clover proliferation group)</taxon>
    </lineage>
</organism>
<evidence type="ECO:0000259" key="12">
    <source>
        <dbReference type="PROSITE" id="PS51371"/>
    </source>
</evidence>
<keyword evidence="15" id="KW-1185">Reference proteome</keyword>
<comment type="caution">
    <text evidence="14">The sequence shown here is derived from an EMBL/GenBank/DDBJ whole genome shotgun (WGS) entry which is preliminary data.</text>
</comment>
<feature type="transmembrane region" description="Helical" evidence="11">
    <location>
        <begin position="61"/>
        <end position="82"/>
    </location>
</feature>
<dbReference type="Proteomes" id="UP001221763">
    <property type="component" value="Unassembled WGS sequence"/>
</dbReference>
<dbReference type="InterPro" id="IPR016169">
    <property type="entry name" value="FAD-bd_PCMH_sub2"/>
</dbReference>
<feature type="domain" description="CBS" evidence="12">
    <location>
        <begin position="281"/>
        <end position="338"/>
    </location>
</feature>
<dbReference type="InterPro" id="IPR005170">
    <property type="entry name" value="Transptr-assoc_dom"/>
</dbReference>
<dbReference type="PROSITE" id="PS51371">
    <property type="entry name" value="CBS"/>
    <property type="match status" value="2"/>
</dbReference>
<dbReference type="Gene3D" id="3.10.580.10">
    <property type="entry name" value="CBS-domain"/>
    <property type="match status" value="1"/>
</dbReference>
<dbReference type="Pfam" id="PF01595">
    <property type="entry name" value="CNNM"/>
    <property type="match status" value="1"/>
</dbReference>
<evidence type="ECO:0000313" key="14">
    <source>
        <dbReference type="EMBL" id="MDC9031921.1"/>
    </source>
</evidence>
<evidence type="ECO:0000256" key="9">
    <source>
        <dbReference type="PROSITE-ProRule" id="PRU00703"/>
    </source>
</evidence>
<keyword evidence="8 10" id="KW-0472">Membrane</keyword>
<dbReference type="PANTHER" id="PTHR43099">
    <property type="entry name" value="UPF0053 PROTEIN YRKA"/>
    <property type="match status" value="1"/>
</dbReference>
<keyword evidence="6 10" id="KW-1133">Transmembrane helix</keyword>
<dbReference type="SMART" id="SM01091">
    <property type="entry name" value="CorC_HlyC"/>
    <property type="match status" value="1"/>
</dbReference>
<evidence type="ECO:0000256" key="11">
    <source>
        <dbReference type="SAM" id="Phobius"/>
    </source>
</evidence>
<feature type="domain" description="CNNM transmembrane" evidence="13">
    <location>
        <begin position="2"/>
        <end position="189"/>
    </location>
</feature>
<gene>
    <name evidence="14" type="ORF">M8044_000140</name>
</gene>
<evidence type="ECO:0000259" key="13">
    <source>
        <dbReference type="PROSITE" id="PS51846"/>
    </source>
</evidence>
<accession>A0ABT5L9N6</accession>
<comment type="subcellular location">
    <subcellularLocation>
        <location evidence="1">Cell membrane</location>
        <topology evidence="1">Multi-pass membrane protein</topology>
    </subcellularLocation>
</comment>
<dbReference type="InterPro" id="IPR000644">
    <property type="entry name" value="CBS_dom"/>
</dbReference>
<evidence type="ECO:0000256" key="6">
    <source>
        <dbReference type="ARBA" id="ARBA00022989"/>
    </source>
</evidence>
<feature type="transmembrane region" description="Helical" evidence="11">
    <location>
        <begin position="124"/>
        <end position="145"/>
    </location>
</feature>
<dbReference type="RefSeq" id="WP_273585144.1">
    <property type="nucleotide sequence ID" value="NZ_JANHJP010000002.1"/>
</dbReference>
<keyword evidence="4 10" id="KW-0812">Transmembrane</keyword>
<dbReference type="PROSITE" id="PS51846">
    <property type="entry name" value="CNNM"/>
    <property type="match status" value="1"/>
</dbReference>
<comment type="similarity">
    <text evidence="2">Belongs to the UPF0053 family.</text>
</comment>
<feature type="transmembrane region" description="Helical" evidence="11">
    <location>
        <begin position="94"/>
        <end position="112"/>
    </location>
</feature>
<evidence type="ECO:0000256" key="3">
    <source>
        <dbReference type="ARBA" id="ARBA00022475"/>
    </source>
</evidence>
<evidence type="ECO:0000256" key="8">
    <source>
        <dbReference type="ARBA" id="ARBA00023136"/>
    </source>
</evidence>
<dbReference type="EMBL" id="JANHJP010000002">
    <property type="protein sequence ID" value="MDC9031921.1"/>
    <property type="molecule type" value="Genomic_DNA"/>
</dbReference>
<dbReference type="InterPro" id="IPR002550">
    <property type="entry name" value="CNNM"/>
</dbReference>
<dbReference type="Gene3D" id="3.30.465.10">
    <property type="match status" value="1"/>
</dbReference>
<sequence length="426" mass="49481">MTTDPTIIKIFLIIFLVLSNAFFSSIEIALVSLSQNKIDSEVKKGIQRAVGIKKLKEKPNFFLSVIQIIIHILTFSQGFLMNSQIHNLPNIQKYAIEILVIFFSIIFGELIPKRIALAFPLKTAYLFIGVFNIICFFTKPFVWIFNQISNFILLIFRIDTTVPKDIVNEDELRLLLTSSYKTGIINNNRKNMIQNVFDFDGTIVSDIMRHRTEIIAIKSDMTKDEIIEFISNKKYTRFPVYEENIDKIIGIIHVKDIFKGLIAEERVNPNNINKTFDIKQFLRKPYFVIEFQNISELFKEMQIKQNHIAIVVDEYGGTSGIVTIEDVIEEILGDIQDEYDKQTNEILKVSDKEYIIQGTTHLHETEEYLKADLPVEDYETLSGFILGQLKRMPDKNEKIKILYNNWQFEGLKYDGLVINTVRITHI</sequence>
<dbReference type="InterPro" id="IPR044751">
    <property type="entry name" value="Ion_transp-like_CBS"/>
</dbReference>
<dbReference type="InterPro" id="IPR051676">
    <property type="entry name" value="UPF0053_domain"/>
</dbReference>
<evidence type="ECO:0000256" key="1">
    <source>
        <dbReference type="ARBA" id="ARBA00004651"/>
    </source>
</evidence>
<feature type="domain" description="CBS" evidence="12">
    <location>
        <begin position="208"/>
        <end position="270"/>
    </location>
</feature>
<dbReference type="SUPFAM" id="SSF54631">
    <property type="entry name" value="CBS-domain pair"/>
    <property type="match status" value="1"/>
</dbReference>
<feature type="transmembrane region" description="Helical" evidence="11">
    <location>
        <begin position="6"/>
        <end position="33"/>
    </location>
</feature>
<proteinExistence type="inferred from homology"/>
<keyword evidence="3" id="KW-1003">Cell membrane</keyword>
<dbReference type="InterPro" id="IPR046342">
    <property type="entry name" value="CBS_dom_sf"/>
</dbReference>
<evidence type="ECO:0000256" key="2">
    <source>
        <dbReference type="ARBA" id="ARBA00006337"/>
    </source>
</evidence>
<keyword evidence="7 9" id="KW-0129">CBS domain</keyword>
<evidence type="ECO:0000256" key="5">
    <source>
        <dbReference type="ARBA" id="ARBA00022737"/>
    </source>
</evidence>
<protein>
    <submittedName>
        <fullName evidence="14">Hemolysin family protein</fullName>
    </submittedName>
</protein>
<dbReference type="Pfam" id="PF03471">
    <property type="entry name" value="CorC_HlyC"/>
    <property type="match status" value="1"/>
</dbReference>
<dbReference type="SUPFAM" id="SSF56176">
    <property type="entry name" value="FAD-binding/transporter-associated domain-like"/>
    <property type="match status" value="1"/>
</dbReference>
<dbReference type="CDD" id="cd04590">
    <property type="entry name" value="CBS_pair_CorC_HlyC_assoc"/>
    <property type="match status" value="1"/>
</dbReference>
<evidence type="ECO:0000256" key="10">
    <source>
        <dbReference type="PROSITE-ProRule" id="PRU01193"/>
    </source>
</evidence>
<evidence type="ECO:0000313" key="15">
    <source>
        <dbReference type="Proteomes" id="UP001221763"/>
    </source>
</evidence>
<keyword evidence="5" id="KW-0677">Repeat</keyword>
<evidence type="ECO:0000256" key="4">
    <source>
        <dbReference type="ARBA" id="ARBA00022692"/>
    </source>
</evidence>
<evidence type="ECO:0000256" key="7">
    <source>
        <dbReference type="ARBA" id="ARBA00023122"/>
    </source>
</evidence>
<name>A0ABT5L9N6_9MOLU</name>
<dbReference type="PANTHER" id="PTHR43099:SF2">
    <property type="entry name" value="UPF0053 PROTEIN YRKA"/>
    <property type="match status" value="1"/>
</dbReference>
<dbReference type="InterPro" id="IPR036318">
    <property type="entry name" value="FAD-bd_PCMH-like_sf"/>
</dbReference>
<reference evidence="14 15" key="1">
    <citation type="journal article" date="2023" name="Plant">
        <title>Draft Genome Sequence Resource of CBPPT1, a 'Candidatus Phytoplasma trifolii'-Related Strain Associated with Potato Purple Top Disease in the Columbia Basin, U.S.A.</title>
        <authorList>
            <person name="Wei W."/>
            <person name="Shao J."/>
            <person name="Bottner-Parker K.D."/>
            <person name="Zhao Y."/>
        </authorList>
    </citation>
    <scope>NUCLEOTIDE SEQUENCE [LARGE SCALE GENOMIC DNA]</scope>
    <source>
        <strain evidence="14 15">CBPPT1</strain>
    </source>
</reference>